<keyword evidence="3" id="KW-1185">Reference proteome</keyword>
<protein>
    <submittedName>
        <fullName evidence="2">Dienelactone hydrolase family protein</fullName>
        <ecNumber evidence="2">3.1.-.-</ecNumber>
    </submittedName>
</protein>
<feature type="domain" description="Dienelactone hydrolase" evidence="1">
    <location>
        <begin position="61"/>
        <end position="285"/>
    </location>
</feature>
<dbReference type="EMBL" id="JAVRHS010000003">
    <property type="protein sequence ID" value="MDT0575747.1"/>
    <property type="molecule type" value="Genomic_DNA"/>
</dbReference>
<reference evidence="2 3" key="1">
    <citation type="submission" date="2023-09" db="EMBL/GenBank/DDBJ databases">
        <authorList>
            <person name="Rey-Velasco X."/>
        </authorList>
    </citation>
    <scope>NUCLEOTIDE SEQUENCE [LARGE SCALE GENOMIC DNA]</scope>
    <source>
        <strain evidence="2 3">F390</strain>
    </source>
</reference>
<dbReference type="InterPro" id="IPR029058">
    <property type="entry name" value="AB_hydrolase_fold"/>
</dbReference>
<dbReference type="GO" id="GO:0016787">
    <property type="term" value="F:hydrolase activity"/>
    <property type="evidence" value="ECO:0007669"/>
    <property type="project" value="UniProtKB-KW"/>
</dbReference>
<sequence length="288" mass="30605">MCDEHTDDAEQRALVGKGLSRRQFAAASAAMMAASCTTPGIAAGALREQMVTVPTPDGVADAFWVYPATGTAPAVLLWPDVAGLRDAFKIMARRLAAEGFAVLAVNPYYRNARAPVLESFSDWRTPEGQAKIAPMREALTDARIVNDSQAFVAWLDAQPAVDKLRRVGTQGYCMGGPFAVRTAAANPARVGAAASLHGGGLVTDAPNSPHRLIAASEAAFLIAIARNDDAREPSVKEVLKTSVEQAGRGSEVEVYPADHGWTVIDLPVYDEAAAERAYARILALYARL</sequence>
<gene>
    <name evidence="2" type="ORF">RM533_06070</name>
</gene>
<name>A0ABU2ZK20_9SPHN</name>
<proteinExistence type="predicted"/>
<dbReference type="Proteomes" id="UP001259803">
    <property type="component" value="Unassembled WGS sequence"/>
</dbReference>
<dbReference type="InterPro" id="IPR006311">
    <property type="entry name" value="TAT_signal"/>
</dbReference>
<keyword evidence="2" id="KW-0378">Hydrolase</keyword>
<evidence type="ECO:0000313" key="3">
    <source>
        <dbReference type="Proteomes" id="UP001259803"/>
    </source>
</evidence>
<dbReference type="PANTHER" id="PTHR46623:SF10">
    <property type="entry name" value="CARBOXYMETHYLENEBUTENOLIDASE HOMOLOG"/>
    <property type="match status" value="1"/>
</dbReference>
<accession>A0ABU2ZK20</accession>
<dbReference type="PROSITE" id="PS00071">
    <property type="entry name" value="GAPDH"/>
    <property type="match status" value="1"/>
</dbReference>
<evidence type="ECO:0000313" key="2">
    <source>
        <dbReference type="EMBL" id="MDT0575747.1"/>
    </source>
</evidence>
<dbReference type="Gene3D" id="3.40.50.1820">
    <property type="entry name" value="alpha/beta hydrolase"/>
    <property type="match status" value="1"/>
</dbReference>
<dbReference type="InterPro" id="IPR020830">
    <property type="entry name" value="GlycerAld_3-P_DH_AS"/>
</dbReference>
<dbReference type="EC" id="3.1.-.-" evidence="2"/>
<dbReference type="PROSITE" id="PS51318">
    <property type="entry name" value="TAT"/>
    <property type="match status" value="1"/>
</dbReference>
<dbReference type="InterPro" id="IPR002925">
    <property type="entry name" value="Dienelactn_hydro"/>
</dbReference>
<dbReference type="InterPro" id="IPR051049">
    <property type="entry name" value="Dienelactone_hydrolase-like"/>
</dbReference>
<organism evidence="2 3">
    <name type="scientific">Croceicoccus esteveae</name>
    <dbReference type="NCBI Taxonomy" id="3075597"/>
    <lineage>
        <taxon>Bacteria</taxon>
        <taxon>Pseudomonadati</taxon>
        <taxon>Pseudomonadota</taxon>
        <taxon>Alphaproteobacteria</taxon>
        <taxon>Sphingomonadales</taxon>
        <taxon>Erythrobacteraceae</taxon>
        <taxon>Croceicoccus</taxon>
    </lineage>
</organism>
<dbReference type="PANTHER" id="PTHR46623">
    <property type="entry name" value="CARBOXYMETHYLENEBUTENOLIDASE-RELATED"/>
    <property type="match status" value="1"/>
</dbReference>
<dbReference type="RefSeq" id="WP_311340316.1">
    <property type="nucleotide sequence ID" value="NZ_JAVRHS010000003.1"/>
</dbReference>
<evidence type="ECO:0000259" key="1">
    <source>
        <dbReference type="Pfam" id="PF01738"/>
    </source>
</evidence>
<dbReference type="Pfam" id="PF01738">
    <property type="entry name" value="DLH"/>
    <property type="match status" value="1"/>
</dbReference>
<comment type="caution">
    <text evidence="2">The sequence shown here is derived from an EMBL/GenBank/DDBJ whole genome shotgun (WGS) entry which is preliminary data.</text>
</comment>
<dbReference type="SUPFAM" id="SSF53474">
    <property type="entry name" value="alpha/beta-Hydrolases"/>
    <property type="match status" value="1"/>
</dbReference>